<dbReference type="AlphaFoldDB" id="A0A3D4SZ32"/>
<proteinExistence type="predicted"/>
<evidence type="ECO:0000256" key="8">
    <source>
        <dbReference type="ARBA" id="ARBA00023012"/>
    </source>
</evidence>
<dbReference type="InterPro" id="IPR036890">
    <property type="entry name" value="HATPase_C_sf"/>
</dbReference>
<dbReference type="InterPro" id="IPR050482">
    <property type="entry name" value="Sensor_HK_TwoCompSys"/>
</dbReference>
<dbReference type="InterPro" id="IPR011712">
    <property type="entry name" value="Sig_transdc_His_kin_sub3_dim/P"/>
</dbReference>
<keyword evidence="9" id="KW-0472">Membrane</keyword>
<feature type="domain" description="Signal transduction histidine kinase subgroup 3 dimerisation and phosphoacceptor" evidence="10">
    <location>
        <begin position="125"/>
        <end position="191"/>
    </location>
</feature>
<dbReference type="Pfam" id="PF07730">
    <property type="entry name" value="HisKA_3"/>
    <property type="match status" value="1"/>
</dbReference>
<sequence length="343" mass="36829">MGAVVAVALTTRWPLVGAVLALPVLPVATYLFGGSGILAMVIAAVTIEVIAARGLLTTGTVLVIAHVALSSIDLEQRAVVFDPVGLMFVGVFFVIVYAFGYNRHSQRRRRLELQRSLAASQRQQRLTVARDLHDSVATSLTSVVMRSQALELSVTGEDPADARVRTELEGISETSRNALEQLRAMLRVLNTELPDQSTEAAAPPLVRDALHNTVSELRAHRLKVETDVVLPPEDRLPVDRDAVARILVEMTSNAVKHSPSRSTVRLDCRVGTTDGSPRFLLSMTNAVTEGTLPYGGEDALFSTHIGLASMQSRATDAGGTISMGPVAEAPSLWRTALSLPIVE</sequence>
<dbReference type="PANTHER" id="PTHR24421">
    <property type="entry name" value="NITRATE/NITRITE SENSOR PROTEIN NARX-RELATED"/>
    <property type="match status" value="1"/>
</dbReference>
<dbReference type="EC" id="2.7.13.3" evidence="2"/>
<comment type="caution">
    <text evidence="11">The sequence shown here is derived from an EMBL/GenBank/DDBJ whole genome shotgun (WGS) entry which is preliminary data.</text>
</comment>
<keyword evidence="4" id="KW-0808">Transferase</keyword>
<feature type="transmembrane region" description="Helical" evidence="9">
    <location>
        <begin position="78"/>
        <end position="100"/>
    </location>
</feature>
<dbReference type="GO" id="GO:0046983">
    <property type="term" value="F:protein dimerization activity"/>
    <property type="evidence" value="ECO:0007669"/>
    <property type="project" value="InterPro"/>
</dbReference>
<evidence type="ECO:0000256" key="9">
    <source>
        <dbReference type="SAM" id="Phobius"/>
    </source>
</evidence>
<dbReference type="GO" id="GO:0005524">
    <property type="term" value="F:ATP binding"/>
    <property type="evidence" value="ECO:0007669"/>
    <property type="project" value="UniProtKB-KW"/>
</dbReference>
<dbReference type="GO" id="GO:0016020">
    <property type="term" value="C:membrane"/>
    <property type="evidence" value="ECO:0007669"/>
    <property type="project" value="InterPro"/>
</dbReference>
<dbReference type="STRING" id="863239.GCA_000213935_01477"/>
<dbReference type="Gene3D" id="1.20.5.1930">
    <property type="match status" value="1"/>
</dbReference>
<dbReference type="Gene3D" id="3.30.565.10">
    <property type="entry name" value="Histidine kinase-like ATPase, C-terminal domain"/>
    <property type="match status" value="1"/>
</dbReference>
<evidence type="ECO:0000259" key="10">
    <source>
        <dbReference type="Pfam" id="PF07730"/>
    </source>
</evidence>
<keyword evidence="9" id="KW-1133">Transmembrane helix</keyword>
<protein>
    <recommendedName>
        <fullName evidence="2">histidine kinase</fullName>
        <ecNumber evidence="2">2.7.13.3</ecNumber>
    </recommendedName>
</protein>
<evidence type="ECO:0000256" key="5">
    <source>
        <dbReference type="ARBA" id="ARBA00022741"/>
    </source>
</evidence>
<feature type="transmembrane region" description="Helical" evidence="9">
    <location>
        <begin position="54"/>
        <end position="72"/>
    </location>
</feature>
<gene>
    <name evidence="11" type="ORF">DIW82_02900</name>
</gene>
<evidence type="ECO:0000256" key="3">
    <source>
        <dbReference type="ARBA" id="ARBA00022553"/>
    </source>
</evidence>
<feature type="transmembrane region" description="Helical" evidence="9">
    <location>
        <begin position="27"/>
        <end position="47"/>
    </location>
</feature>
<comment type="catalytic activity">
    <reaction evidence="1">
        <text>ATP + protein L-histidine = ADP + protein N-phospho-L-histidine.</text>
        <dbReference type="EC" id="2.7.13.3"/>
    </reaction>
</comment>
<dbReference type="PANTHER" id="PTHR24421:SF10">
    <property type="entry name" value="NITRATE_NITRITE SENSOR PROTEIN NARQ"/>
    <property type="match status" value="1"/>
</dbReference>
<evidence type="ECO:0000256" key="6">
    <source>
        <dbReference type="ARBA" id="ARBA00022777"/>
    </source>
</evidence>
<keyword evidence="9" id="KW-0812">Transmembrane</keyword>
<evidence type="ECO:0000313" key="12">
    <source>
        <dbReference type="Proteomes" id="UP000261739"/>
    </source>
</evidence>
<evidence type="ECO:0000256" key="4">
    <source>
        <dbReference type="ARBA" id="ARBA00022679"/>
    </source>
</evidence>
<reference evidence="11 12" key="1">
    <citation type="journal article" date="2018" name="Nat. Biotechnol.">
        <title>A standardized bacterial taxonomy based on genome phylogeny substantially revises the tree of life.</title>
        <authorList>
            <person name="Parks D.H."/>
            <person name="Chuvochina M."/>
            <person name="Waite D.W."/>
            <person name="Rinke C."/>
            <person name="Skarshewski A."/>
            <person name="Chaumeil P.A."/>
            <person name="Hugenholtz P."/>
        </authorList>
    </citation>
    <scope>NUCLEOTIDE SEQUENCE [LARGE SCALE GENOMIC DNA]</scope>
    <source>
        <strain evidence="11">UBA11247</strain>
    </source>
</reference>
<keyword evidence="8" id="KW-0902">Two-component regulatory system</keyword>
<dbReference type="GO" id="GO:0000155">
    <property type="term" value="F:phosphorelay sensor kinase activity"/>
    <property type="evidence" value="ECO:0007669"/>
    <property type="project" value="InterPro"/>
</dbReference>
<keyword evidence="7" id="KW-0067">ATP-binding</keyword>
<evidence type="ECO:0000313" key="11">
    <source>
        <dbReference type="EMBL" id="HCT13760.1"/>
    </source>
</evidence>
<dbReference type="SUPFAM" id="SSF55874">
    <property type="entry name" value="ATPase domain of HSP90 chaperone/DNA topoisomerase II/histidine kinase"/>
    <property type="match status" value="1"/>
</dbReference>
<keyword evidence="3" id="KW-0597">Phosphoprotein</keyword>
<dbReference type="EMBL" id="DQID01000081">
    <property type="protein sequence ID" value="HCT13760.1"/>
    <property type="molecule type" value="Genomic_DNA"/>
</dbReference>
<name>A0A3D4SZ32_9CORY</name>
<keyword evidence="6" id="KW-0418">Kinase</keyword>
<accession>A0A3D4SZ32</accession>
<organism evidence="11 12">
    <name type="scientific">Corynebacterium nuruki</name>
    <dbReference type="NCBI Taxonomy" id="1032851"/>
    <lineage>
        <taxon>Bacteria</taxon>
        <taxon>Bacillati</taxon>
        <taxon>Actinomycetota</taxon>
        <taxon>Actinomycetes</taxon>
        <taxon>Mycobacteriales</taxon>
        <taxon>Corynebacteriaceae</taxon>
        <taxon>Corynebacterium</taxon>
    </lineage>
</organism>
<dbReference type="Proteomes" id="UP000261739">
    <property type="component" value="Unassembled WGS sequence"/>
</dbReference>
<evidence type="ECO:0000256" key="7">
    <source>
        <dbReference type="ARBA" id="ARBA00022840"/>
    </source>
</evidence>
<evidence type="ECO:0000256" key="1">
    <source>
        <dbReference type="ARBA" id="ARBA00000085"/>
    </source>
</evidence>
<keyword evidence="5" id="KW-0547">Nucleotide-binding</keyword>
<evidence type="ECO:0000256" key="2">
    <source>
        <dbReference type="ARBA" id="ARBA00012438"/>
    </source>
</evidence>